<evidence type="ECO:0000313" key="2">
    <source>
        <dbReference type="Proteomes" id="UP000255024"/>
    </source>
</evidence>
<dbReference type="AlphaFoldDB" id="A0A378RNP4"/>
<evidence type="ECO:0008006" key="3">
    <source>
        <dbReference type="Google" id="ProtNLM"/>
    </source>
</evidence>
<sequence>MEQVSQQIFEYFLNNNDFKQEMGDKIYPLFVSVQKEFPFAVYNIGEVPYVSSDGRMFPVTLSLCYEPENYLSAISFADKMKEAVEEMDDAEFVSTQTVFDDENFHIYVNINFNIIK</sequence>
<dbReference type="Proteomes" id="UP000255024">
    <property type="component" value="Unassembled WGS sequence"/>
</dbReference>
<reference evidence="1 2" key="1">
    <citation type="submission" date="2018-06" db="EMBL/GenBank/DDBJ databases">
        <authorList>
            <consortium name="Pathogen Informatics"/>
            <person name="Doyle S."/>
        </authorList>
    </citation>
    <scope>NUCLEOTIDE SEQUENCE [LARGE SCALE GENOMIC DNA]</scope>
    <source>
        <strain evidence="1 2">NCTC11179</strain>
    </source>
</reference>
<accession>A0A378RNP4</accession>
<gene>
    <name evidence="1" type="ORF">NCTC11179_02135</name>
</gene>
<protein>
    <recommendedName>
        <fullName evidence="3">DUF3168 domain-containing protein</fullName>
    </recommendedName>
</protein>
<keyword evidence="2" id="KW-1185">Reference proteome</keyword>
<dbReference type="EMBL" id="UGQL01000001">
    <property type="protein sequence ID" value="STZ28584.1"/>
    <property type="molecule type" value="Genomic_DNA"/>
</dbReference>
<evidence type="ECO:0000313" key="1">
    <source>
        <dbReference type="EMBL" id="STZ28584.1"/>
    </source>
</evidence>
<name>A0A378RNP4_MYROD</name>
<proteinExistence type="predicted"/>
<dbReference type="RefSeq" id="WP_115091497.1">
    <property type="nucleotide sequence ID" value="NZ_CP068107.1"/>
</dbReference>
<organism evidence="1 2">
    <name type="scientific">Myroides odoratus</name>
    <name type="common">Flavobacterium odoratum</name>
    <dbReference type="NCBI Taxonomy" id="256"/>
    <lineage>
        <taxon>Bacteria</taxon>
        <taxon>Pseudomonadati</taxon>
        <taxon>Bacteroidota</taxon>
        <taxon>Flavobacteriia</taxon>
        <taxon>Flavobacteriales</taxon>
        <taxon>Flavobacteriaceae</taxon>
        <taxon>Myroides</taxon>
    </lineage>
</organism>